<dbReference type="EMBL" id="FNJB01000003">
    <property type="protein sequence ID" value="SDO48845.1"/>
    <property type="molecule type" value="Genomic_DNA"/>
</dbReference>
<dbReference type="InterPro" id="IPR017520">
    <property type="entry name" value="CHP03086"/>
</dbReference>
<sequence>MDKQTCMERAAKAAAAVVANVKPDQYDLPTPCADWDVRALVNHLTHWSAVVSERTARKLPIPEDGSEKEGSTDYAAMPGFQDFFADRLDRAVRAWGEPGAWDGESVMASSPLAASFIGQMVYGELVIHGWDLAKATGQDLDVDDELARVALADAEGMADMAREWEAFGAEVKVPDTAPVLDRLAGLTGRDPAWRP</sequence>
<dbReference type="RefSeq" id="WP_091372015.1">
    <property type="nucleotide sequence ID" value="NZ_FNDV01000002.1"/>
</dbReference>
<dbReference type="Gene3D" id="1.20.120.450">
    <property type="entry name" value="dinb family like domain"/>
    <property type="match status" value="1"/>
</dbReference>
<dbReference type="STRING" id="504798.SAMN05421871_102779"/>
<proteinExistence type="predicted"/>
<dbReference type="AlphaFoldDB" id="A0A1H0JYN0"/>
<evidence type="ECO:0000313" key="3">
    <source>
        <dbReference type="Proteomes" id="UP000199651"/>
    </source>
</evidence>
<dbReference type="OrthoDB" id="5185819at2"/>
<dbReference type="NCBIfam" id="TIGR03086">
    <property type="entry name" value="TIGR03086 family metal-binding protein"/>
    <property type="match status" value="1"/>
</dbReference>
<dbReference type="Pfam" id="PF11716">
    <property type="entry name" value="MDMPI_N"/>
    <property type="match status" value="1"/>
</dbReference>
<dbReference type="InterPro" id="IPR034660">
    <property type="entry name" value="DinB/YfiT-like"/>
</dbReference>
<evidence type="ECO:0000313" key="2">
    <source>
        <dbReference type="EMBL" id="SDO48845.1"/>
    </source>
</evidence>
<dbReference type="InterPro" id="IPR024344">
    <property type="entry name" value="MDMPI_metal-binding"/>
</dbReference>
<dbReference type="SUPFAM" id="SSF109854">
    <property type="entry name" value="DinB/YfiT-like putative metalloenzymes"/>
    <property type="match status" value="1"/>
</dbReference>
<dbReference type="GO" id="GO:0046872">
    <property type="term" value="F:metal ion binding"/>
    <property type="evidence" value="ECO:0007669"/>
    <property type="project" value="InterPro"/>
</dbReference>
<name>A0A1H0JYN0_9PSEU</name>
<dbReference type="InterPro" id="IPR017517">
    <property type="entry name" value="Maleyloyr_isom"/>
</dbReference>
<keyword evidence="3" id="KW-1185">Reference proteome</keyword>
<accession>A0A1H0JYN0</accession>
<reference evidence="3" key="1">
    <citation type="submission" date="2016-10" db="EMBL/GenBank/DDBJ databases">
        <authorList>
            <person name="Varghese N."/>
            <person name="Submissions S."/>
        </authorList>
    </citation>
    <scope>NUCLEOTIDE SEQUENCE [LARGE SCALE GENOMIC DNA]</scope>
    <source>
        <strain evidence="3">IBRC-M 10655</strain>
    </source>
</reference>
<dbReference type="Proteomes" id="UP000199651">
    <property type="component" value="Unassembled WGS sequence"/>
</dbReference>
<evidence type="ECO:0000259" key="1">
    <source>
        <dbReference type="Pfam" id="PF11716"/>
    </source>
</evidence>
<organism evidence="2 3">
    <name type="scientific">Actinokineospora alba</name>
    <dbReference type="NCBI Taxonomy" id="504798"/>
    <lineage>
        <taxon>Bacteria</taxon>
        <taxon>Bacillati</taxon>
        <taxon>Actinomycetota</taxon>
        <taxon>Actinomycetes</taxon>
        <taxon>Pseudonocardiales</taxon>
        <taxon>Pseudonocardiaceae</taxon>
        <taxon>Actinokineospora</taxon>
    </lineage>
</organism>
<gene>
    <name evidence="2" type="ORF">SAMN05192558_103270</name>
</gene>
<feature type="domain" description="Mycothiol-dependent maleylpyruvate isomerase metal-binding" evidence="1">
    <location>
        <begin position="9"/>
        <end position="133"/>
    </location>
</feature>
<dbReference type="NCBIfam" id="TIGR03083">
    <property type="entry name" value="maleylpyruvate isomerase family mycothiol-dependent enzyme"/>
    <property type="match status" value="1"/>
</dbReference>
<protein>
    <submittedName>
        <fullName evidence="2">TIGR03086 family protein</fullName>
    </submittedName>
</protein>